<dbReference type="CDD" id="cd16495">
    <property type="entry name" value="RING_CH-C4HC3_MARCH"/>
    <property type="match status" value="1"/>
</dbReference>
<evidence type="ECO:0000256" key="6">
    <source>
        <dbReference type="ARBA" id="ARBA00022833"/>
    </source>
</evidence>
<dbReference type="InParanoid" id="Q4Q6R1"/>
<dbReference type="VEuPathDB" id="TriTrypDB:LMJFC_310005400"/>
<sequence length="1249" mass="136589">MSFTELFPCAYGRLSPLPGLITSLSRAPSAAAARLFGTSYPLFLFALLLRPRRGIRCVSPACDGTWKNSQETPKRASSLDGSIEERAGGRPLPLYPCASRCSATVPETRALVCGMLRGPKVRRRICGPGWGQAPLTSNASAFSPKRNTYTSFSLCPPLLFLHPAQPHGVGFLDRKREAQTRNQRSTFELTSSVGGPAMEHDPTSVCRICQADDAPIIRPCQCEGTMAYAHPYCLAEWIASRGELSCEVCGTAYTLHVAIEDVPPLTSLRGLQLAANLLVTRPLRRLCGSLCAPLQVLVCCLVVLVASTMMWHSCLTHVILRHRAPAEFPILGGLFYVLGALITAVPVALLWAFEHFRVWVFLHEDYVVGLPPETPMQPPANAAQDDAATCALNEAFTRCNAGSQSAMRSRYLAATEAQISKDATLQLLKAKVRASRGPAQRLRLWSFGPARYAAKVLFVHMMGVTAVVLGHVTLRTLLSLCHGAAVLCRRLLPPAYPSLHLHAATAVTSAVVPPYVYWVAASVVGLMEWPLILRAAARCRRVADGRLSRSLFLCSLFTRSAASLLVLFLTWAVVMPVIVYVCLFPFFVEGDLAVLMERRDAWQVLRTEHLLPLRCDDATRASASAVKPLVQPINVARALFTVLPDVWRGLSPPLFDTATCGAAVSRPFAHPSPASLAEFMWYSAGVLIRISTFSTWLTLIGSMQTTLLWLLTGTFAVLSPYTLVAQELAENEFFFAFLRLHGGGFWRTLLEAPLLVALYTVTVGFGAFASLHHLFPETLPKSLTYLPLYSPEKQDMHFHFLYCWLSILKRLHTFVQRWLSNCFLYSNDTTTEMQGRGSQVVEHAAYAVCLVGANVVVGAAVEWASWSAWFPFFGFAFSIVRVVQHGGNLNAAFPQLRRGAQNLKMKAVVLCFYGVSVDFARADTCMCRRLVRVKSSRMLHELRQRAGEKNDTALSLLLSSLADFPGDGVVVCSRDTLQRLTTETAQCLATLPRLSVAAILAVAAPLVVCSQWHLNYVDRVAADYVAFPFWFCLLLRWATGVLAVAAWVLAEGALLRTPLFHRCLEYAPQLIQGPPSLGAVHAVLLPSVIHGGLVRFVIGALTCLSEGRLLPTFGQMSVLAALLLLGISHRAMQLSNADWGRLARFQIHHIIIPLLPGHVAPPAPPEPTDTAAQLVARDDDDGVARPPQEPQVQQASQPPPAHEVAAAKPPRTARLRARFARWVASQTASDVVLVAYPRSPAPHSARTGS</sequence>
<dbReference type="GO" id="GO:0008270">
    <property type="term" value="F:zinc ion binding"/>
    <property type="evidence" value="ECO:0007669"/>
    <property type="project" value="UniProtKB-KW"/>
</dbReference>
<dbReference type="VEuPathDB" id="TriTrypDB:LMJSD75_310005200"/>
<gene>
    <name evidence="11" type="ORF">LMJF_31_0030</name>
</gene>
<evidence type="ECO:0000259" key="10">
    <source>
        <dbReference type="PROSITE" id="PS51292"/>
    </source>
</evidence>
<comment type="subcellular location">
    <subcellularLocation>
        <location evidence="1">Endomembrane system</location>
        <topology evidence="1">Multi-pass membrane protein</topology>
    </subcellularLocation>
    <subcellularLocation>
        <location evidence="2">Endosome</location>
    </subcellularLocation>
    <subcellularLocation>
        <location evidence="3">Lysosome membrane</location>
    </subcellularLocation>
</comment>
<evidence type="ECO:0000256" key="9">
    <source>
        <dbReference type="SAM" id="Phobius"/>
    </source>
</evidence>
<dbReference type="GO" id="GO:0005768">
    <property type="term" value="C:endosome"/>
    <property type="evidence" value="ECO:0007669"/>
    <property type="project" value="UniProtKB-SubCell"/>
</dbReference>
<dbReference type="KEGG" id="lma:LMJF_31_0030"/>
<name>Q4Q6R1_LEIMA</name>
<organism evidence="11 12">
    <name type="scientific">Leishmania major</name>
    <dbReference type="NCBI Taxonomy" id="5664"/>
    <lineage>
        <taxon>Eukaryota</taxon>
        <taxon>Discoba</taxon>
        <taxon>Euglenozoa</taxon>
        <taxon>Kinetoplastea</taxon>
        <taxon>Metakinetoplastina</taxon>
        <taxon>Trypanosomatida</taxon>
        <taxon>Trypanosomatidae</taxon>
        <taxon>Leishmaniinae</taxon>
        <taxon>Leishmania</taxon>
    </lineage>
</organism>
<feature type="domain" description="RING-CH-type" evidence="10">
    <location>
        <begin position="198"/>
        <end position="256"/>
    </location>
</feature>
<feature type="transmembrane region" description="Helical" evidence="9">
    <location>
        <begin position="843"/>
        <end position="860"/>
    </location>
</feature>
<reference evidence="11 12" key="2">
    <citation type="journal article" date="2011" name="Genome Res.">
        <title>Chromosome and gene copy number variation allow major structural change between species and strains of Leishmania.</title>
        <authorList>
            <person name="Rogers M.B."/>
            <person name="Hilley J.D."/>
            <person name="Dickens N.J."/>
            <person name="Wilkes J."/>
            <person name="Bates P.A."/>
            <person name="Depledge D.P."/>
            <person name="Harris D."/>
            <person name="Her Y."/>
            <person name="Herzyk P."/>
            <person name="Imamura H."/>
            <person name="Otto T.D."/>
            <person name="Sanders M."/>
            <person name="Seeger K."/>
            <person name="Dujardin J.C."/>
            <person name="Berriman M."/>
            <person name="Smith D.F."/>
            <person name="Hertz-Fowler C."/>
            <person name="Mottram J.C."/>
        </authorList>
    </citation>
    <scope>NUCLEOTIDE SEQUENCE [LARGE SCALE GENOMIC DNA]</scope>
    <source>
        <strain evidence="12">MHOM/IL/81/Friedlin</strain>
    </source>
</reference>
<dbReference type="GO" id="GO:0002376">
    <property type="term" value="P:immune system process"/>
    <property type="evidence" value="ECO:0007669"/>
    <property type="project" value="UniProtKB-KW"/>
</dbReference>
<keyword evidence="6" id="KW-0862">Zinc</keyword>
<keyword evidence="7" id="KW-0391">Immunity</keyword>
<dbReference type="PROSITE" id="PS51292">
    <property type="entry name" value="ZF_RING_CH"/>
    <property type="match status" value="1"/>
</dbReference>
<dbReference type="GO" id="GO:0061630">
    <property type="term" value="F:ubiquitin protein ligase activity"/>
    <property type="evidence" value="ECO:0000318"/>
    <property type="project" value="GO_Central"/>
</dbReference>
<evidence type="ECO:0000256" key="8">
    <source>
        <dbReference type="SAM" id="MobiDB-lite"/>
    </source>
</evidence>
<keyword evidence="9" id="KW-0812">Transmembrane</keyword>
<dbReference type="GO" id="GO:0005737">
    <property type="term" value="C:cytoplasm"/>
    <property type="evidence" value="ECO:0000318"/>
    <property type="project" value="GO_Central"/>
</dbReference>
<dbReference type="VEuPathDB" id="TriTrypDB:LMJLV39_310005200"/>
<dbReference type="GO" id="GO:0005765">
    <property type="term" value="C:lysosomal membrane"/>
    <property type="evidence" value="ECO:0007669"/>
    <property type="project" value="UniProtKB-SubCell"/>
</dbReference>
<protein>
    <recommendedName>
        <fullName evidence="10">RING-CH-type domain-containing protein</fullName>
    </recommendedName>
</protein>
<dbReference type="PANTHER" id="PTHR45981">
    <property type="entry name" value="LD02310P"/>
    <property type="match status" value="1"/>
</dbReference>
<dbReference type="VEuPathDB" id="TriTrypDB:LmjF.31.0030"/>
<keyword evidence="12" id="KW-1185">Reference proteome</keyword>
<dbReference type="SMART" id="SM00744">
    <property type="entry name" value="RINGv"/>
    <property type="match status" value="1"/>
</dbReference>
<feature type="transmembrane region" description="Helical" evidence="9">
    <location>
        <begin position="556"/>
        <end position="588"/>
    </location>
</feature>
<proteinExistence type="predicted"/>
<keyword evidence="4" id="KW-0479">Metal-binding</keyword>
<feature type="transmembrane region" description="Helical" evidence="9">
    <location>
        <begin position="452"/>
        <end position="472"/>
    </location>
</feature>
<evidence type="ECO:0000256" key="3">
    <source>
        <dbReference type="ARBA" id="ARBA00004656"/>
    </source>
</evidence>
<evidence type="ECO:0000256" key="4">
    <source>
        <dbReference type="ARBA" id="ARBA00022723"/>
    </source>
</evidence>
<dbReference type="Pfam" id="PF12906">
    <property type="entry name" value="RINGv"/>
    <property type="match status" value="1"/>
</dbReference>
<evidence type="ECO:0000256" key="7">
    <source>
        <dbReference type="ARBA" id="ARBA00022859"/>
    </source>
</evidence>
<keyword evidence="9" id="KW-0472">Membrane</keyword>
<dbReference type="RefSeq" id="XP_001684987.1">
    <property type="nucleotide sequence ID" value="XM_001684935.1"/>
</dbReference>
<feature type="transmembrane region" description="Helical" evidence="9">
    <location>
        <begin position="745"/>
        <end position="771"/>
    </location>
</feature>
<dbReference type="Proteomes" id="UP000000542">
    <property type="component" value="Chromosome 31"/>
</dbReference>
<dbReference type="OMA" id="CEGTMAY"/>
<evidence type="ECO:0000256" key="5">
    <source>
        <dbReference type="ARBA" id="ARBA00022771"/>
    </source>
</evidence>
<dbReference type="HOGENOM" id="CLU_265957_0_0_1"/>
<dbReference type="eggNOG" id="KOG1609">
    <property type="taxonomic scope" value="Eukaryota"/>
</dbReference>
<dbReference type="AlphaFoldDB" id="Q4Q6R1"/>
<keyword evidence="9" id="KW-1133">Transmembrane helix</keyword>
<reference evidence="11 12" key="1">
    <citation type="journal article" date="2005" name="Science">
        <title>The genome of the kinetoplastid parasite, Leishmania major.</title>
        <authorList>
            <person name="Ivens A.C."/>
            <person name="Peacock C.S."/>
            <person name="Worthey E.A."/>
            <person name="Murphy L."/>
            <person name="Aggarwal G."/>
            <person name="Berriman M."/>
            <person name="Sisk E."/>
            <person name="Rajandream M.A."/>
            <person name="Adlem E."/>
            <person name="Aert R."/>
            <person name="Anupama A."/>
            <person name="Apostolou Z."/>
            <person name="Attipoe P."/>
            <person name="Bason N."/>
            <person name="Bauser C."/>
            <person name="Beck A."/>
            <person name="Beverley S.M."/>
            <person name="Bianchettin G."/>
            <person name="Borzym K."/>
            <person name="Bothe G."/>
            <person name="Bruschi C.V."/>
            <person name="Collins M."/>
            <person name="Cadag E."/>
            <person name="Ciarloni L."/>
            <person name="Clayton C."/>
            <person name="Coulson R.M."/>
            <person name="Cronin A."/>
            <person name="Cruz A.K."/>
            <person name="Davies R.M."/>
            <person name="De Gaudenzi J."/>
            <person name="Dobson D.E."/>
            <person name="Duesterhoeft A."/>
            <person name="Fazelina G."/>
            <person name="Fosker N."/>
            <person name="Frasch A.C."/>
            <person name="Fraser A."/>
            <person name="Fuchs M."/>
            <person name="Gabel C."/>
            <person name="Goble A."/>
            <person name="Goffeau A."/>
            <person name="Harris D."/>
            <person name="Hertz-Fowler C."/>
            <person name="Hilbert H."/>
            <person name="Horn D."/>
            <person name="Huang Y."/>
            <person name="Klages S."/>
            <person name="Knights A."/>
            <person name="Kube M."/>
            <person name="Larke N."/>
            <person name="Litvin L."/>
            <person name="Lord A."/>
            <person name="Louie T."/>
            <person name="Marra M."/>
            <person name="Masuy D."/>
            <person name="Matthews K."/>
            <person name="Michaeli S."/>
            <person name="Mottram J.C."/>
            <person name="Muller-Auer S."/>
            <person name="Munden H."/>
            <person name="Nelson S."/>
            <person name="Norbertczak H."/>
            <person name="Oliver K."/>
            <person name="O'neil S."/>
            <person name="Pentony M."/>
            <person name="Pohl T.M."/>
            <person name="Price C."/>
            <person name="Purnelle B."/>
            <person name="Quail M.A."/>
            <person name="Rabbinowitsch E."/>
            <person name="Reinhardt R."/>
            <person name="Rieger M."/>
            <person name="Rinta J."/>
            <person name="Robben J."/>
            <person name="Robertson L."/>
            <person name="Ruiz J.C."/>
            <person name="Rutter S."/>
            <person name="Saunders D."/>
            <person name="Schafer M."/>
            <person name="Schein J."/>
            <person name="Schwartz D.C."/>
            <person name="Seeger K."/>
            <person name="Seyler A."/>
            <person name="Sharp S."/>
            <person name="Shin H."/>
            <person name="Sivam D."/>
            <person name="Squares R."/>
            <person name="Squares S."/>
            <person name="Tosato V."/>
            <person name="Vogt C."/>
            <person name="Volckaert G."/>
            <person name="Wambutt R."/>
            <person name="Warren T."/>
            <person name="Wedler H."/>
            <person name="Woodward J."/>
            <person name="Zhou S."/>
            <person name="Zimmermann W."/>
            <person name="Smith D.F."/>
            <person name="Blackwell J.M."/>
            <person name="Stuart K.D."/>
            <person name="Barrell B."/>
            <person name="Myler P.J."/>
        </authorList>
    </citation>
    <scope>NUCLEOTIDE SEQUENCE [LARGE SCALE GENOMIC DNA]</scope>
    <source>
        <strain evidence="12">MHOM/IL/81/Friedlin</strain>
    </source>
</reference>
<feature type="transmembrane region" description="Helical" evidence="9">
    <location>
        <begin position="679"/>
        <end position="700"/>
    </location>
</feature>
<keyword evidence="5" id="KW-0863">Zinc-finger</keyword>
<accession>Q4Q6R1</accession>
<feature type="transmembrane region" description="Helical" evidence="9">
    <location>
        <begin position="515"/>
        <end position="536"/>
    </location>
</feature>
<dbReference type="STRING" id="5664.Q4Q6R1"/>
<feature type="transmembrane region" description="Helical" evidence="9">
    <location>
        <begin position="31"/>
        <end position="49"/>
    </location>
</feature>
<dbReference type="Gene3D" id="3.30.40.10">
    <property type="entry name" value="Zinc/RING finger domain, C3HC4 (zinc finger)"/>
    <property type="match status" value="1"/>
</dbReference>
<feature type="transmembrane region" description="Helical" evidence="9">
    <location>
        <begin position="1034"/>
        <end position="1055"/>
    </location>
</feature>
<feature type="transmembrane region" description="Helical" evidence="9">
    <location>
        <begin position="290"/>
        <end position="310"/>
    </location>
</feature>
<dbReference type="EMBL" id="FR796427">
    <property type="protein sequence ID" value="CAJ08143.1"/>
    <property type="molecule type" value="Genomic_DNA"/>
</dbReference>
<evidence type="ECO:0000256" key="1">
    <source>
        <dbReference type="ARBA" id="ARBA00004127"/>
    </source>
</evidence>
<feature type="transmembrane region" description="Helical" evidence="9">
    <location>
        <begin position="707"/>
        <end position="725"/>
    </location>
</feature>
<feature type="region of interest" description="Disordered" evidence="8">
    <location>
        <begin position="1180"/>
        <end position="1210"/>
    </location>
</feature>
<dbReference type="GO" id="GO:0000209">
    <property type="term" value="P:protein polyubiquitination"/>
    <property type="evidence" value="ECO:0000318"/>
    <property type="project" value="GO_Central"/>
</dbReference>
<dbReference type="GeneID" id="5653932"/>
<evidence type="ECO:0000256" key="2">
    <source>
        <dbReference type="ARBA" id="ARBA00004177"/>
    </source>
</evidence>
<feature type="transmembrane region" description="Helical" evidence="9">
    <location>
        <begin position="330"/>
        <end position="353"/>
    </location>
</feature>
<dbReference type="SUPFAM" id="SSF57850">
    <property type="entry name" value="RING/U-box"/>
    <property type="match status" value="1"/>
</dbReference>
<dbReference type="InterPro" id="IPR013083">
    <property type="entry name" value="Znf_RING/FYVE/PHD"/>
</dbReference>
<dbReference type="InterPro" id="IPR011016">
    <property type="entry name" value="Znf_RING-CH"/>
</dbReference>
<feature type="transmembrane region" description="Helical" evidence="9">
    <location>
        <begin position="994"/>
        <end position="1014"/>
    </location>
</feature>
<evidence type="ECO:0000313" key="11">
    <source>
        <dbReference type="EMBL" id="CAJ08143.1"/>
    </source>
</evidence>
<evidence type="ECO:0000313" key="12">
    <source>
        <dbReference type="Proteomes" id="UP000000542"/>
    </source>
</evidence>